<dbReference type="AlphaFoldDB" id="D6GW02"/>
<dbReference type="EMBL" id="GG745559">
    <property type="protein sequence ID" value="EFD92621.1"/>
    <property type="molecule type" value="Genomic_DNA"/>
</dbReference>
<sequence length="92" mass="11027">MDINKINFIKKSFITFDENTEKIMIYRENGDPNFHFVFDCPKCKKHNDFGGELKLDKVKIEKKMKEVYIFNCKNCGNQYFVERLKPPRGKIK</sequence>
<dbReference type="Proteomes" id="UP000009376">
    <property type="component" value="Unassembled WGS sequence"/>
</dbReference>
<evidence type="ECO:0000313" key="1">
    <source>
        <dbReference type="EMBL" id="EFD92621.1"/>
    </source>
</evidence>
<gene>
    <name evidence="1" type="ORF">BJBARM5_0673</name>
</gene>
<proteinExistence type="predicted"/>
<reference evidence="1 2" key="1">
    <citation type="journal article" date="2010" name="Proc. Natl. Acad. Sci. U.S.A.">
        <title>Enigmatic, ultrasmall, uncultivated Archaea.</title>
        <authorList>
            <person name="Baker B.J."/>
            <person name="Comolli L.R."/>
            <person name="Dick G.J."/>
            <person name="Hauser L.J."/>
            <person name="Hyatt D."/>
            <person name="Dill B.D."/>
            <person name="Land M.L."/>
            <person name="Verberkmoes N.C."/>
            <person name="Hettich R.L."/>
            <person name="Banfield J.F."/>
        </authorList>
    </citation>
    <scope>NUCLEOTIDE SEQUENCE [LARGE SCALE GENOMIC DNA]</scope>
</reference>
<name>D6GW02_PARA5</name>
<organism evidence="1 2">
    <name type="scientific">Candidatus Parvarchaeum acidophilus ARMAN-5</name>
    <dbReference type="NCBI Taxonomy" id="662762"/>
    <lineage>
        <taxon>Archaea</taxon>
        <taxon>Candidatus Parvarchaeota</taxon>
        <taxon>Candidatus Parvarchaeum</taxon>
    </lineage>
</organism>
<protein>
    <submittedName>
        <fullName evidence="1">Uncharacterized protein</fullName>
    </submittedName>
</protein>
<accession>D6GW02</accession>
<evidence type="ECO:0000313" key="2">
    <source>
        <dbReference type="Proteomes" id="UP000009376"/>
    </source>
</evidence>